<gene>
    <name evidence="2" type="ORF">HNR05_002173</name>
</gene>
<dbReference type="AlphaFoldDB" id="A0A7Z0EEW2"/>
<dbReference type="Gene3D" id="3.40.960.10">
    <property type="entry name" value="VSR Endonuclease"/>
    <property type="match status" value="1"/>
</dbReference>
<proteinExistence type="predicted"/>
<evidence type="ECO:0000313" key="2">
    <source>
        <dbReference type="EMBL" id="NYJ20382.1"/>
    </source>
</evidence>
<evidence type="ECO:0000259" key="1">
    <source>
        <dbReference type="Pfam" id="PF04480"/>
    </source>
</evidence>
<reference evidence="2 3" key="1">
    <citation type="submission" date="2020-07" db="EMBL/GenBank/DDBJ databases">
        <title>Sequencing the genomes of 1000 actinobacteria strains.</title>
        <authorList>
            <person name="Klenk H.-P."/>
        </authorList>
    </citation>
    <scope>NUCLEOTIDE SEQUENCE [LARGE SCALE GENOMIC DNA]</scope>
    <source>
        <strain evidence="2 3">LI1</strain>
    </source>
</reference>
<protein>
    <recommendedName>
        <fullName evidence="1">DUF559 domain-containing protein</fullName>
    </recommendedName>
</protein>
<keyword evidence="3" id="KW-1185">Reference proteome</keyword>
<comment type="caution">
    <text evidence="2">The sequence shown here is derived from an EMBL/GenBank/DDBJ whole genome shotgun (WGS) entry which is preliminary data.</text>
</comment>
<sequence length="314" mass="34495">MTNVASGLRRIGGVASTSELRRRGITKRMLAEAVFGGEIVRQRIGHYCLPGTAELIVEALRVGGRVCCVSAAPLHGLRVLHGAERLHVSVDPHDSRFRSRVDPRVQFEPTATALRPGARERGTRIHLHWDSPRLDQSSRHIVSIEDCVVQLIRCLPPIDAICALDSALEIPRIGRETGLPLLDGAGLTRIRARVSREQAAMVVDRSCGLSQAVGESVARCNFEDAGIPSQPQAPLPGGFFADLLIGRWLVFECLGEGVHTAPGAFDRDHARTAWLQTQGFHVVQFSHHQILGDWPMVLGTMQLLMRRGQHTHPF</sequence>
<evidence type="ECO:0000313" key="3">
    <source>
        <dbReference type="Proteomes" id="UP000537260"/>
    </source>
</evidence>
<name>A0A7Z0EEW2_9MICO</name>
<dbReference type="RefSeq" id="WP_179579002.1">
    <property type="nucleotide sequence ID" value="NZ_JACCFM010000001.1"/>
</dbReference>
<organism evidence="2 3">
    <name type="scientific">Glaciibacter psychrotolerans</name>
    <dbReference type="NCBI Taxonomy" id="670054"/>
    <lineage>
        <taxon>Bacteria</taxon>
        <taxon>Bacillati</taxon>
        <taxon>Actinomycetota</taxon>
        <taxon>Actinomycetes</taxon>
        <taxon>Micrococcales</taxon>
        <taxon>Microbacteriaceae</taxon>
        <taxon>Glaciibacter</taxon>
    </lineage>
</organism>
<dbReference type="Pfam" id="PF04480">
    <property type="entry name" value="DUF559"/>
    <property type="match status" value="1"/>
</dbReference>
<accession>A0A7Z0EEW2</accession>
<dbReference type="InterPro" id="IPR007569">
    <property type="entry name" value="DUF559"/>
</dbReference>
<dbReference type="EMBL" id="JACCFM010000001">
    <property type="protein sequence ID" value="NYJ20382.1"/>
    <property type="molecule type" value="Genomic_DNA"/>
</dbReference>
<feature type="domain" description="DUF559" evidence="1">
    <location>
        <begin position="258"/>
        <end position="301"/>
    </location>
</feature>
<dbReference type="Proteomes" id="UP000537260">
    <property type="component" value="Unassembled WGS sequence"/>
</dbReference>